<dbReference type="EMBL" id="JABJWC010000020">
    <property type="protein sequence ID" value="NPC66589.1"/>
    <property type="molecule type" value="Genomic_DNA"/>
</dbReference>
<keyword evidence="1" id="KW-0472">Membrane</keyword>
<evidence type="ECO:0000256" key="1">
    <source>
        <dbReference type="SAM" id="Phobius"/>
    </source>
</evidence>
<evidence type="ECO:0008006" key="4">
    <source>
        <dbReference type="Google" id="ProtNLM"/>
    </source>
</evidence>
<keyword evidence="3" id="KW-1185">Reference proteome</keyword>
<keyword evidence="1" id="KW-0812">Transmembrane</keyword>
<feature type="transmembrane region" description="Helical" evidence="1">
    <location>
        <begin position="263"/>
        <end position="280"/>
    </location>
</feature>
<evidence type="ECO:0000313" key="3">
    <source>
        <dbReference type="Proteomes" id="UP000623090"/>
    </source>
</evidence>
<protein>
    <recommendedName>
        <fullName evidence="4">Glycosyltransferase RgtA/B/C/D-like domain-containing protein</fullName>
    </recommendedName>
</protein>
<evidence type="ECO:0000313" key="2">
    <source>
        <dbReference type="EMBL" id="NPC66589.1"/>
    </source>
</evidence>
<feature type="transmembrane region" description="Helical" evidence="1">
    <location>
        <begin position="333"/>
        <end position="353"/>
    </location>
</feature>
<feature type="transmembrane region" description="Helical" evidence="1">
    <location>
        <begin position="94"/>
        <end position="115"/>
    </location>
</feature>
<dbReference type="RefSeq" id="WP_172157163.1">
    <property type="nucleotide sequence ID" value="NZ_JABJWC010000020.1"/>
</dbReference>
<feature type="transmembrane region" description="Helical" evidence="1">
    <location>
        <begin position="287"/>
        <end position="305"/>
    </location>
</feature>
<name>A0ABX2AE53_9PROT</name>
<reference evidence="2 3" key="1">
    <citation type="journal article" date="2020" name="Microorganisms">
        <title>Description of Komagataeibacter melaceti sp. nov. and Komagataeibacter melomenusus sp. nov. Isolated from Apple Cider Vinegar.</title>
        <authorList>
            <person name="Maric L."/>
            <person name="Cleenwerck I."/>
            <person name="Accetto T."/>
            <person name="Vandamme P."/>
            <person name="Trcek J."/>
        </authorList>
    </citation>
    <scope>NUCLEOTIDE SEQUENCE [LARGE SCALE GENOMIC DNA]</scope>
    <source>
        <strain evidence="2 3">AV436</strain>
    </source>
</reference>
<proteinExistence type="predicted"/>
<feature type="transmembrane region" description="Helical" evidence="1">
    <location>
        <begin position="206"/>
        <end position="229"/>
    </location>
</feature>
<gene>
    <name evidence="2" type="ORF">HNW77_09320</name>
</gene>
<accession>A0ABX2AE53</accession>
<comment type="caution">
    <text evidence="2">The sequence shown here is derived from an EMBL/GenBank/DDBJ whole genome shotgun (WGS) entry which is preliminary data.</text>
</comment>
<keyword evidence="1" id="KW-1133">Transmembrane helix</keyword>
<feature type="transmembrane region" description="Helical" evidence="1">
    <location>
        <begin position="124"/>
        <end position="142"/>
    </location>
</feature>
<organism evidence="2 3">
    <name type="scientific">Komagataeibacter melomenusus</name>
    <dbReference type="NCBI Taxonomy" id="2766578"/>
    <lineage>
        <taxon>Bacteria</taxon>
        <taxon>Pseudomonadati</taxon>
        <taxon>Pseudomonadota</taxon>
        <taxon>Alphaproteobacteria</taxon>
        <taxon>Acetobacterales</taxon>
        <taxon>Acetobacteraceae</taxon>
        <taxon>Komagataeibacter</taxon>
    </lineage>
</organism>
<sequence length="360" mass="41864">MKKDLYKNKIFLFSFIISALSLAIFDLQTIPFGGLTYSTCKWDCLWYRDIILHGYRPQTYLVPYQMGKAAWPFFPLFPGIAASVRYLTGLSAEASALLVNQALFFLMVTVSALYYRRFISQSKCYLFIILLCLAPFSLWYKIQYTECIYGILTIFILYLTRERKYMPLFVCAFLVTLTRPTGILLVGTCSGYLMLNALKTRDLNGFLNGAFPVMIASLGLSLYMLYLYYLTGDALAFSHMQSNWGRYFRFPGAWIIDSITHRHRINGVISAFIDMFFLYYGFRKRMYLETSVLLVTFLVALSSGVDSLHRYIMGNPLFVMIFCHIFDNKSNNFRNYTVLCLFFLNMAISAMWFNNSHYFF</sequence>
<dbReference type="Proteomes" id="UP000623090">
    <property type="component" value="Unassembled WGS sequence"/>
</dbReference>
<feature type="transmembrane region" description="Helical" evidence="1">
    <location>
        <begin position="165"/>
        <end position="194"/>
    </location>
</feature>